<feature type="compositionally biased region" description="Basic residues" evidence="9">
    <location>
        <begin position="41"/>
        <end position="60"/>
    </location>
</feature>
<feature type="domain" description="SAM-dependent MTase TRM10-type" evidence="10">
    <location>
        <begin position="89"/>
        <end position="313"/>
    </location>
</feature>
<proteinExistence type="predicted"/>
<evidence type="ECO:0000256" key="9">
    <source>
        <dbReference type="SAM" id="MobiDB-lite"/>
    </source>
</evidence>
<protein>
    <recommendedName>
        <fullName evidence="2">tRNA (guanine(9)-N1)-methyltransferase</fullName>
        <ecNumber evidence="1">2.1.1.221</ecNumber>
    </recommendedName>
    <alternativeName>
        <fullName evidence="7">tRNA methyltransferase 10</fullName>
    </alternativeName>
    <alternativeName>
        <fullName evidence="6">tRNA(m1G9)-methyltransferase</fullName>
    </alternativeName>
</protein>
<keyword evidence="4" id="KW-0808">Transferase</keyword>
<sequence length="379" mass="42961">MRDQIPMDVQPPSSGDAVFPQLSKTQLKKLKRDQEWEANRAKRKAKRKEKIQEKKSRKRAAREEGVPGASNSSKPAAAYAEGQEIRSEAKPRHPRFIQLPITLVLDCGFDDLMHDQERKSLGSQITRSYSDNHRAPYQTHLTISSFGGHLKRRFDGLLEGQYLAWKGVRFLEEDFVKAAEQANEWMNSHQGGKLAGVFADEKTSSQSIEELANAGEVVYLSSDSPHTLTELRPYSTYIIGGLVDRNRHKGVCYKRAMDRGMKTAKLPIGDYMQMTSRFVLATNHVVEIMLRWLELGDWGEAFLRVVPKRKGGVLRDADRGTNGESSRDYVEDDDELGDNTTDRMGNPVSGRREEDKDEETLKQGTFRERKCPDAATEMP</sequence>
<dbReference type="InterPro" id="IPR007356">
    <property type="entry name" value="tRNA_m1G_MeTrfase_euk"/>
</dbReference>
<keyword evidence="12" id="KW-1185">Reference proteome</keyword>
<dbReference type="EC" id="2.1.1.221" evidence="1"/>
<evidence type="ECO:0000256" key="1">
    <source>
        <dbReference type="ARBA" id="ARBA00012797"/>
    </source>
</evidence>
<dbReference type="Gene3D" id="3.40.1280.30">
    <property type="match status" value="1"/>
</dbReference>
<dbReference type="Proteomes" id="UP001590950">
    <property type="component" value="Unassembled WGS sequence"/>
</dbReference>
<gene>
    <name evidence="11" type="ORF">N7G274_002006</name>
</gene>
<evidence type="ECO:0000256" key="2">
    <source>
        <dbReference type="ARBA" id="ARBA00020451"/>
    </source>
</evidence>
<comment type="catalytic activity">
    <reaction evidence="8">
        <text>guanosine(9) in tRNA + S-adenosyl-L-methionine = N(1)-methylguanosine(9) in tRNA + S-adenosyl-L-homocysteine + H(+)</text>
        <dbReference type="Rhea" id="RHEA:43156"/>
        <dbReference type="Rhea" id="RHEA-COMP:10367"/>
        <dbReference type="Rhea" id="RHEA-COMP:10368"/>
        <dbReference type="ChEBI" id="CHEBI:15378"/>
        <dbReference type="ChEBI" id="CHEBI:57856"/>
        <dbReference type="ChEBI" id="CHEBI:59789"/>
        <dbReference type="ChEBI" id="CHEBI:73542"/>
        <dbReference type="ChEBI" id="CHEBI:74269"/>
        <dbReference type="EC" id="2.1.1.221"/>
    </reaction>
</comment>
<feature type="compositionally biased region" description="Basic and acidic residues" evidence="9">
    <location>
        <begin position="350"/>
        <end position="372"/>
    </location>
</feature>
<evidence type="ECO:0000256" key="6">
    <source>
        <dbReference type="ARBA" id="ARBA00031792"/>
    </source>
</evidence>
<evidence type="ECO:0000313" key="11">
    <source>
        <dbReference type="EMBL" id="KAL2045578.1"/>
    </source>
</evidence>
<dbReference type="PROSITE" id="PS51675">
    <property type="entry name" value="SAM_MT_TRM10"/>
    <property type="match status" value="1"/>
</dbReference>
<evidence type="ECO:0000256" key="5">
    <source>
        <dbReference type="ARBA" id="ARBA00022691"/>
    </source>
</evidence>
<dbReference type="InterPro" id="IPR028564">
    <property type="entry name" value="MT_TRM10-typ"/>
</dbReference>
<feature type="region of interest" description="Disordered" evidence="9">
    <location>
        <begin position="1"/>
        <end position="91"/>
    </location>
</feature>
<evidence type="ECO:0000256" key="4">
    <source>
        <dbReference type="ARBA" id="ARBA00022679"/>
    </source>
</evidence>
<dbReference type="InterPro" id="IPR038459">
    <property type="entry name" value="MT_TRM10-typ_sf"/>
</dbReference>
<reference evidence="11 12" key="1">
    <citation type="submission" date="2024-09" db="EMBL/GenBank/DDBJ databases">
        <title>Rethinking Asexuality: The Enigmatic Case of Functional Sexual Genes in Lepraria (Stereocaulaceae).</title>
        <authorList>
            <person name="Doellman M."/>
            <person name="Sun Y."/>
            <person name="Barcenas-Pena A."/>
            <person name="Lumbsch H.T."/>
            <person name="Grewe F."/>
        </authorList>
    </citation>
    <scope>NUCLEOTIDE SEQUENCE [LARGE SCALE GENOMIC DNA]</scope>
    <source>
        <strain evidence="11 12">Mercado 3170</strain>
    </source>
</reference>
<organism evidence="11 12">
    <name type="scientific">Stereocaulon virgatum</name>
    <dbReference type="NCBI Taxonomy" id="373712"/>
    <lineage>
        <taxon>Eukaryota</taxon>
        <taxon>Fungi</taxon>
        <taxon>Dikarya</taxon>
        <taxon>Ascomycota</taxon>
        <taxon>Pezizomycotina</taxon>
        <taxon>Lecanoromycetes</taxon>
        <taxon>OSLEUM clade</taxon>
        <taxon>Lecanoromycetidae</taxon>
        <taxon>Lecanorales</taxon>
        <taxon>Lecanorineae</taxon>
        <taxon>Stereocaulaceae</taxon>
        <taxon>Stereocaulon</taxon>
    </lineage>
</organism>
<dbReference type="EMBL" id="JBEFKJ010000006">
    <property type="protein sequence ID" value="KAL2045578.1"/>
    <property type="molecule type" value="Genomic_DNA"/>
</dbReference>
<accession>A0ABR4AQ66</accession>
<dbReference type="CDD" id="cd18089">
    <property type="entry name" value="SPOUT_Trm10-like"/>
    <property type="match status" value="1"/>
</dbReference>
<dbReference type="PANTHER" id="PTHR13563">
    <property type="entry name" value="TRNA (GUANINE-9-) METHYLTRANSFERASE"/>
    <property type="match status" value="1"/>
</dbReference>
<keyword evidence="5" id="KW-0949">S-adenosyl-L-methionine</keyword>
<name>A0ABR4AQ66_9LECA</name>
<evidence type="ECO:0000256" key="8">
    <source>
        <dbReference type="ARBA" id="ARBA00048434"/>
    </source>
</evidence>
<feature type="compositionally biased region" description="Basic and acidic residues" evidence="9">
    <location>
        <begin position="313"/>
        <end position="329"/>
    </location>
</feature>
<comment type="caution">
    <text evidence="11">The sequence shown here is derived from an EMBL/GenBank/DDBJ whole genome shotgun (WGS) entry which is preliminary data.</text>
</comment>
<evidence type="ECO:0000313" key="12">
    <source>
        <dbReference type="Proteomes" id="UP001590950"/>
    </source>
</evidence>
<evidence type="ECO:0000256" key="3">
    <source>
        <dbReference type="ARBA" id="ARBA00022603"/>
    </source>
</evidence>
<feature type="region of interest" description="Disordered" evidence="9">
    <location>
        <begin position="313"/>
        <end position="379"/>
    </location>
</feature>
<evidence type="ECO:0000256" key="7">
    <source>
        <dbReference type="ARBA" id="ARBA00032166"/>
    </source>
</evidence>
<evidence type="ECO:0000259" key="10">
    <source>
        <dbReference type="PROSITE" id="PS51675"/>
    </source>
</evidence>
<keyword evidence="3" id="KW-0489">Methyltransferase</keyword>
<dbReference type="PANTHER" id="PTHR13563:SF13">
    <property type="entry name" value="TRNA METHYLTRANSFERASE 10 HOMOLOG A"/>
    <property type="match status" value="1"/>
</dbReference>